<dbReference type="GO" id="GO:0016301">
    <property type="term" value="F:kinase activity"/>
    <property type="evidence" value="ECO:0007669"/>
    <property type="project" value="UniProtKB-KW"/>
</dbReference>
<evidence type="ECO:0000256" key="4">
    <source>
        <dbReference type="ARBA" id="ARBA00022777"/>
    </source>
</evidence>
<dbReference type="SUPFAM" id="SSF142764">
    <property type="entry name" value="YgbK-like"/>
    <property type="match status" value="1"/>
</dbReference>
<dbReference type="InterPro" id="IPR037051">
    <property type="entry name" value="4-carb_acid_sugar_kinase_N_sf"/>
</dbReference>
<accession>A0A2U1U7V6</accession>
<keyword evidence="3" id="KW-0547">Nucleotide-binding</keyword>
<evidence type="ECO:0000259" key="8">
    <source>
        <dbReference type="Pfam" id="PF17042"/>
    </source>
</evidence>
<keyword evidence="10" id="KW-1185">Reference proteome</keyword>
<dbReference type="Proteomes" id="UP000296159">
    <property type="component" value="Unassembled WGS sequence"/>
</dbReference>
<reference evidence="9 10" key="1">
    <citation type="submission" date="2018-04" db="EMBL/GenBank/DDBJ databases">
        <title>Brenneria corticis sp.nov.</title>
        <authorList>
            <person name="Li Y."/>
        </authorList>
    </citation>
    <scope>NUCLEOTIDE SEQUENCE [LARGE SCALE GENOMIC DNA]</scope>
    <source>
        <strain evidence="9 10">CFCC 11842</strain>
    </source>
</reference>
<keyword evidence="4" id="KW-0418">Kinase</keyword>
<protein>
    <recommendedName>
        <fullName evidence="11">Four-carbon acid sugar kinase family protein</fullName>
    </recommendedName>
</protein>
<feature type="domain" description="Four-carbon acid sugar kinase N-terminal" evidence="7">
    <location>
        <begin position="10"/>
        <end position="234"/>
    </location>
</feature>
<dbReference type="AlphaFoldDB" id="A0A2U1U7V6"/>
<evidence type="ECO:0000313" key="9">
    <source>
        <dbReference type="EMBL" id="PWC17654.1"/>
    </source>
</evidence>
<evidence type="ECO:0000256" key="3">
    <source>
        <dbReference type="ARBA" id="ARBA00022741"/>
    </source>
</evidence>
<evidence type="ECO:0000259" key="7">
    <source>
        <dbReference type="Pfam" id="PF07005"/>
    </source>
</evidence>
<organism evidence="9 10">
    <name type="scientific">Brenneria corticis</name>
    <dbReference type="NCBI Taxonomy" id="2173106"/>
    <lineage>
        <taxon>Bacteria</taxon>
        <taxon>Pseudomonadati</taxon>
        <taxon>Pseudomonadota</taxon>
        <taxon>Gammaproteobacteria</taxon>
        <taxon>Enterobacterales</taxon>
        <taxon>Pectobacteriaceae</taxon>
        <taxon>Brenneria</taxon>
    </lineage>
</organism>
<dbReference type="Gene3D" id="3.40.50.10840">
    <property type="entry name" value="Putative sugar-binding, N-terminal domain"/>
    <property type="match status" value="1"/>
</dbReference>
<dbReference type="Pfam" id="PF07005">
    <property type="entry name" value="SBD_N"/>
    <property type="match status" value="1"/>
</dbReference>
<dbReference type="GO" id="GO:0005524">
    <property type="term" value="F:ATP binding"/>
    <property type="evidence" value="ECO:0007669"/>
    <property type="project" value="UniProtKB-KW"/>
</dbReference>
<sequence>MEVATMIDVGIVADDLTGANTNCSLFAPLPGVSAISIFGSGIMDENIIHQHNVVAISTNSRALSSPQAENIVFRACQALAGKRLLSKRVDSTLRGNIGCEIAAVLKARTQAIAVVVAAFPVSGRITRQGTLYVNNVPVAETAAGQDIKMPVTDSRVATIIRQQFDVPILSVDIQVTEQGSHAIHLWLSRYYHNEKVVVFDAATDEQITAIAQATYRFFGNNIIPVDPGPYTYALAQIISHDIQQKIAQKHCLVAIGSVSNNTLKQIASLKASHRCFLAKINCRNLMASLAARKAEEQRVITEIETHLDNEVIGLVSAEELQDIIPLNEIARNHYCSVDDVSDIINRSIATIICTLLGRYKDRLYGLYTSGGDISEAICQQANINALQVIGAVMPQVLNSRIIGGPYHGVHMISKGGLIGASDIIPHCLTYLKRINEELS</sequence>
<gene>
    <name evidence="9" type="ORF">DDT56_05180</name>
</gene>
<evidence type="ECO:0000313" key="10">
    <source>
        <dbReference type="Proteomes" id="UP000296159"/>
    </source>
</evidence>
<dbReference type="InterPro" id="IPR042213">
    <property type="entry name" value="NBD_C_sf"/>
</dbReference>
<keyword evidence="5" id="KW-0067">ATP-binding</keyword>
<comment type="caution">
    <text evidence="9">The sequence shown here is derived from an EMBL/GenBank/DDBJ whole genome shotgun (WGS) entry which is preliminary data.</text>
</comment>
<keyword evidence="2" id="KW-0808">Transferase</keyword>
<evidence type="ECO:0000256" key="5">
    <source>
        <dbReference type="ARBA" id="ARBA00022840"/>
    </source>
</evidence>
<evidence type="ECO:0000256" key="1">
    <source>
        <dbReference type="ARBA" id="ARBA00005715"/>
    </source>
</evidence>
<dbReference type="Gene3D" id="3.40.980.20">
    <property type="entry name" value="Four-carbon acid sugar kinase, nucleotide binding domain"/>
    <property type="match status" value="1"/>
</dbReference>
<dbReference type="InterPro" id="IPR031475">
    <property type="entry name" value="NBD_C"/>
</dbReference>
<proteinExistence type="inferred from homology"/>
<feature type="domain" description="Four-carbon acid sugar kinase nucleotide binding" evidence="8">
    <location>
        <begin position="252"/>
        <end position="423"/>
    </location>
</feature>
<dbReference type="InterPro" id="IPR010737">
    <property type="entry name" value="4-carb_acid_sugar_kinase_N"/>
</dbReference>
<comment type="similarity">
    <text evidence="1">Belongs to the four-carbon acid sugar kinase family.</text>
</comment>
<evidence type="ECO:0000256" key="2">
    <source>
        <dbReference type="ARBA" id="ARBA00022679"/>
    </source>
</evidence>
<name>A0A2U1U7V6_9GAMM</name>
<dbReference type="Pfam" id="PF17042">
    <property type="entry name" value="NBD_C"/>
    <property type="match status" value="1"/>
</dbReference>
<dbReference type="EMBL" id="QDKH01000006">
    <property type="protein sequence ID" value="PWC17654.1"/>
    <property type="molecule type" value="Genomic_DNA"/>
</dbReference>
<evidence type="ECO:0000256" key="6">
    <source>
        <dbReference type="ARBA" id="ARBA00023277"/>
    </source>
</evidence>
<keyword evidence="6" id="KW-0119">Carbohydrate metabolism</keyword>
<evidence type="ECO:0008006" key="11">
    <source>
        <dbReference type="Google" id="ProtNLM"/>
    </source>
</evidence>